<feature type="domain" description="ABC1 atypical kinase-like" evidence="2">
    <location>
        <begin position="377"/>
        <end position="453"/>
    </location>
</feature>
<reference evidence="3 4" key="1">
    <citation type="submission" date="2024-10" db="EMBL/GenBank/DDBJ databases">
        <title>Updated reference genomes for cyclostephanoid diatoms.</title>
        <authorList>
            <person name="Roberts W.R."/>
            <person name="Alverson A.J."/>
        </authorList>
    </citation>
    <scope>NUCLEOTIDE SEQUENCE [LARGE SCALE GENOMIC DNA]</scope>
    <source>
        <strain evidence="3 4">AJA228-03</strain>
    </source>
</reference>
<organism evidence="3 4">
    <name type="scientific">Cyclostephanos tholiformis</name>
    <dbReference type="NCBI Taxonomy" id="382380"/>
    <lineage>
        <taxon>Eukaryota</taxon>
        <taxon>Sar</taxon>
        <taxon>Stramenopiles</taxon>
        <taxon>Ochrophyta</taxon>
        <taxon>Bacillariophyta</taxon>
        <taxon>Coscinodiscophyceae</taxon>
        <taxon>Thalassiosirophycidae</taxon>
        <taxon>Stephanodiscales</taxon>
        <taxon>Stephanodiscaceae</taxon>
        <taxon>Cyclostephanos</taxon>
    </lineage>
</organism>
<keyword evidence="4" id="KW-1185">Reference proteome</keyword>
<evidence type="ECO:0000259" key="2">
    <source>
        <dbReference type="Pfam" id="PF03109"/>
    </source>
</evidence>
<accession>A0ABD3SCQ1</accession>
<dbReference type="PANTHER" id="PTHR43173:SF34">
    <property type="entry name" value="ABC1 ATYPICAL KINASE-LIKE DOMAIN-CONTAINING PROTEIN"/>
    <property type="match status" value="1"/>
</dbReference>
<evidence type="ECO:0000313" key="4">
    <source>
        <dbReference type="Proteomes" id="UP001530377"/>
    </source>
</evidence>
<dbReference type="CDD" id="cd05121">
    <property type="entry name" value="ABC1_ADCK3-like"/>
    <property type="match status" value="1"/>
</dbReference>
<feature type="domain" description="ABC1 atypical kinase-like" evidence="2">
    <location>
        <begin position="73"/>
        <end position="239"/>
    </location>
</feature>
<comment type="caution">
    <text evidence="3">The sequence shown here is derived from an EMBL/GenBank/DDBJ whole genome shotgun (WGS) entry which is preliminary data.</text>
</comment>
<dbReference type="EMBL" id="JALLPB020000075">
    <property type="protein sequence ID" value="KAL3822088.1"/>
    <property type="molecule type" value="Genomic_DNA"/>
</dbReference>
<evidence type="ECO:0000256" key="1">
    <source>
        <dbReference type="SAM" id="MobiDB-lite"/>
    </source>
</evidence>
<dbReference type="Pfam" id="PF03109">
    <property type="entry name" value="ABC1"/>
    <property type="match status" value="2"/>
</dbReference>
<dbReference type="Proteomes" id="UP001530377">
    <property type="component" value="Unassembled WGS sequence"/>
</dbReference>
<dbReference type="InterPro" id="IPR004147">
    <property type="entry name" value="ABC1_dom"/>
</dbReference>
<dbReference type="SUPFAM" id="SSF56112">
    <property type="entry name" value="Protein kinase-like (PK-like)"/>
    <property type="match status" value="1"/>
</dbReference>
<dbReference type="InterPro" id="IPR051130">
    <property type="entry name" value="Mito_struct-func_regulator"/>
</dbReference>
<sequence>MVARSAILTDLHRRNAPRICRAMLDLGGLYIKLGQVLSVTALPVPEEYRDLFRGMQSDLPNACDFETVIRPTLVRELGVSNLDEIFDSIDEVPCGAASIGQAHRAVLRGRGDDGERGGAAGGVGGKEEVIVKVQYPNARWEIPADIECVGDLLKLCVFFGVIDETSSKLSYGEFSRQFLMELDYANERENLKSVHASSLDPSAPYIKRGVIVPRPHDSLCTDRVVTMTYLPGPKFETEARRQMASLGVDVGRRGIRDVVMMGEVGRNSDRAAEEDDRVGRVGSTIASSPEEGSRRSSSSSRSHKRGRAIVSRLVSVDAVLSIVRFARRIATWSTSIAARCVKAAPSLFVRGNWKDWADAREVDVLRSEHWGWTREAVSALFDVHGYQILNQGLFNADPHPGNILIVQDEKDPSKRPKIGLIDYGQVKRLDKNERVHVAKLILSIANKEPDDVVADHFRNLGIKTRANSTRFLAEFGRLMFGPFEAKHLDHDWHRELHREDRVLYFPKELSMVYRTALLLRGLAMSLQFNPSVGEEWRHHAQEAIKLHQVEPLLDPQR</sequence>
<gene>
    <name evidence="3" type="ORF">ACHAXA_000156</name>
</gene>
<evidence type="ECO:0000313" key="3">
    <source>
        <dbReference type="EMBL" id="KAL3822088.1"/>
    </source>
</evidence>
<dbReference type="InterPro" id="IPR011009">
    <property type="entry name" value="Kinase-like_dom_sf"/>
</dbReference>
<dbReference type="AlphaFoldDB" id="A0ABD3SCQ1"/>
<feature type="region of interest" description="Disordered" evidence="1">
    <location>
        <begin position="266"/>
        <end position="304"/>
    </location>
</feature>
<proteinExistence type="predicted"/>
<name>A0ABD3SCQ1_9STRA</name>
<protein>
    <recommendedName>
        <fullName evidence="2">ABC1 atypical kinase-like domain-containing protein</fullName>
    </recommendedName>
</protein>
<dbReference type="PANTHER" id="PTHR43173">
    <property type="entry name" value="ABC1 FAMILY PROTEIN"/>
    <property type="match status" value="1"/>
</dbReference>